<evidence type="ECO:0000313" key="3">
    <source>
        <dbReference type="Proteomes" id="UP000765509"/>
    </source>
</evidence>
<dbReference type="EMBL" id="AVOT02029408">
    <property type="protein sequence ID" value="MBW0522238.1"/>
    <property type="molecule type" value="Genomic_DNA"/>
</dbReference>
<feature type="compositionally biased region" description="Basic residues" evidence="1">
    <location>
        <begin position="155"/>
        <end position="171"/>
    </location>
</feature>
<feature type="compositionally biased region" description="Basic and acidic residues" evidence="1">
    <location>
        <begin position="85"/>
        <end position="122"/>
    </location>
</feature>
<name>A0A9Q3ENU8_9BASI</name>
<sequence length="171" mass="19061">MEEARTAPHSPRSVPTNFDVNSEPEISEGIILRAEPIPSGGHRNISVPIQELVQSSKRRGLGNMPKPLAGGHELLLTNQELSGPGEDHSTLRRVEPIDLQRQGQKDKEFVKEPKSFIHRPEEGIGNDSSFGRRPSGVYQLQTSSRNIQRETQRPQKQKKGPKNHQGKVKGK</sequence>
<keyword evidence="3" id="KW-1185">Reference proteome</keyword>
<protein>
    <submittedName>
        <fullName evidence="2">Uncharacterized protein</fullName>
    </submittedName>
</protein>
<dbReference type="Proteomes" id="UP000765509">
    <property type="component" value="Unassembled WGS sequence"/>
</dbReference>
<organism evidence="2 3">
    <name type="scientific">Austropuccinia psidii MF-1</name>
    <dbReference type="NCBI Taxonomy" id="1389203"/>
    <lineage>
        <taxon>Eukaryota</taxon>
        <taxon>Fungi</taxon>
        <taxon>Dikarya</taxon>
        <taxon>Basidiomycota</taxon>
        <taxon>Pucciniomycotina</taxon>
        <taxon>Pucciniomycetes</taxon>
        <taxon>Pucciniales</taxon>
        <taxon>Sphaerophragmiaceae</taxon>
        <taxon>Austropuccinia</taxon>
    </lineage>
</organism>
<feature type="region of interest" description="Disordered" evidence="1">
    <location>
        <begin position="57"/>
        <end position="171"/>
    </location>
</feature>
<gene>
    <name evidence="2" type="ORF">O181_061953</name>
</gene>
<proteinExistence type="predicted"/>
<evidence type="ECO:0000313" key="2">
    <source>
        <dbReference type="EMBL" id="MBW0522238.1"/>
    </source>
</evidence>
<reference evidence="2" key="1">
    <citation type="submission" date="2021-03" db="EMBL/GenBank/DDBJ databases">
        <title>Draft genome sequence of rust myrtle Austropuccinia psidii MF-1, a brazilian biotype.</title>
        <authorList>
            <person name="Quecine M.C."/>
            <person name="Pachon D.M.R."/>
            <person name="Bonatelli M.L."/>
            <person name="Correr F.H."/>
            <person name="Franceschini L.M."/>
            <person name="Leite T.F."/>
            <person name="Margarido G.R.A."/>
            <person name="Almeida C.A."/>
            <person name="Ferrarezi J.A."/>
            <person name="Labate C.A."/>
        </authorList>
    </citation>
    <scope>NUCLEOTIDE SEQUENCE</scope>
    <source>
        <strain evidence="2">MF-1</strain>
    </source>
</reference>
<accession>A0A9Q3ENU8</accession>
<comment type="caution">
    <text evidence="2">The sequence shown here is derived from an EMBL/GenBank/DDBJ whole genome shotgun (WGS) entry which is preliminary data.</text>
</comment>
<evidence type="ECO:0000256" key="1">
    <source>
        <dbReference type="SAM" id="MobiDB-lite"/>
    </source>
</evidence>
<feature type="region of interest" description="Disordered" evidence="1">
    <location>
        <begin position="1"/>
        <end position="22"/>
    </location>
</feature>
<dbReference type="AlphaFoldDB" id="A0A9Q3ENU8"/>